<keyword evidence="2 8" id="KW-0436">Ligase</keyword>
<comment type="caution">
    <text evidence="12">The sequence shown here is derived from an EMBL/GenBank/DDBJ whole genome shotgun (WGS) entry which is preliminary data.</text>
</comment>
<organism evidence="12 13">
    <name type="scientific">Marchantia polymorpha subsp. ruderalis</name>
    <dbReference type="NCBI Taxonomy" id="1480154"/>
    <lineage>
        <taxon>Eukaryota</taxon>
        <taxon>Viridiplantae</taxon>
        <taxon>Streptophyta</taxon>
        <taxon>Embryophyta</taxon>
        <taxon>Marchantiophyta</taxon>
        <taxon>Marchantiopsida</taxon>
        <taxon>Marchantiidae</taxon>
        <taxon>Marchantiales</taxon>
        <taxon>Marchantiaceae</taxon>
        <taxon>Marchantia</taxon>
    </lineage>
</organism>
<comment type="similarity">
    <text evidence="8">Belongs to the class-I aminoacyl-tRNA synthetase family.</text>
</comment>
<dbReference type="Proteomes" id="UP000077202">
    <property type="component" value="Unassembled WGS sequence"/>
</dbReference>
<evidence type="ECO:0000256" key="7">
    <source>
        <dbReference type="ARBA" id="ARBA00047364"/>
    </source>
</evidence>
<dbReference type="NCBIfam" id="TIGR00398">
    <property type="entry name" value="metG"/>
    <property type="match status" value="1"/>
</dbReference>
<evidence type="ECO:0000256" key="9">
    <source>
        <dbReference type="SAM" id="MobiDB-lite"/>
    </source>
</evidence>
<dbReference type="PANTHER" id="PTHR43326:SF1">
    <property type="entry name" value="METHIONINE--TRNA LIGASE, MITOCHONDRIAL"/>
    <property type="match status" value="1"/>
</dbReference>
<keyword evidence="13" id="KW-1185">Reference proteome</keyword>
<feature type="domain" description="Methionyl-tRNA synthetase anticodon-binding" evidence="11">
    <location>
        <begin position="534"/>
        <end position="657"/>
    </location>
</feature>
<dbReference type="Gene3D" id="3.40.50.620">
    <property type="entry name" value="HUPs"/>
    <property type="match status" value="1"/>
</dbReference>
<keyword evidence="6 8" id="KW-0030">Aminoacyl-tRNA synthetase</keyword>
<dbReference type="CDD" id="cd07957">
    <property type="entry name" value="Anticodon_Ia_Met"/>
    <property type="match status" value="1"/>
</dbReference>
<dbReference type="InterPro" id="IPR041872">
    <property type="entry name" value="Anticodon_Met"/>
</dbReference>
<dbReference type="GO" id="GO:0005524">
    <property type="term" value="F:ATP binding"/>
    <property type="evidence" value="ECO:0007669"/>
    <property type="project" value="UniProtKB-KW"/>
</dbReference>
<dbReference type="Gene3D" id="2.170.220.10">
    <property type="match status" value="1"/>
</dbReference>
<dbReference type="GO" id="GO:0009570">
    <property type="term" value="C:chloroplast stroma"/>
    <property type="evidence" value="ECO:0007669"/>
    <property type="project" value="TreeGrafter"/>
</dbReference>
<protein>
    <recommendedName>
        <fullName evidence="1">methionine--tRNA ligase</fullName>
        <ecNumber evidence="1">6.1.1.10</ecNumber>
    </recommendedName>
</protein>
<dbReference type="Pfam" id="PF09334">
    <property type="entry name" value="tRNA-synt_1g"/>
    <property type="match status" value="1"/>
</dbReference>
<dbReference type="EMBL" id="LVLJ01002256">
    <property type="protein sequence ID" value="OAE26103.1"/>
    <property type="molecule type" value="Genomic_DNA"/>
</dbReference>
<dbReference type="FunFam" id="2.170.220.10:FF:000001">
    <property type="entry name" value="methionine--tRNA ligase, mitochondrial"/>
    <property type="match status" value="1"/>
</dbReference>
<dbReference type="FunFam" id="1.10.730.10:FF:000028">
    <property type="entry name" value="Methionine--tRNA ligase, chloroplastic/mitochondrial"/>
    <property type="match status" value="1"/>
</dbReference>
<dbReference type="AlphaFoldDB" id="A0A176W0G5"/>
<comment type="catalytic activity">
    <reaction evidence="7">
        <text>tRNA(Met) + L-methionine + ATP = L-methionyl-tRNA(Met) + AMP + diphosphate</text>
        <dbReference type="Rhea" id="RHEA:13481"/>
        <dbReference type="Rhea" id="RHEA-COMP:9667"/>
        <dbReference type="Rhea" id="RHEA-COMP:9698"/>
        <dbReference type="ChEBI" id="CHEBI:30616"/>
        <dbReference type="ChEBI" id="CHEBI:33019"/>
        <dbReference type="ChEBI" id="CHEBI:57844"/>
        <dbReference type="ChEBI" id="CHEBI:78442"/>
        <dbReference type="ChEBI" id="CHEBI:78530"/>
        <dbReference type="ChEBI" id="CHEBI:456215"/>
        <dbReference type="EC" id="6.1.1.10"/>
    </reaction>
</comment>
<evidence type="ECO:0000256" key="4">
    <source>
        <dbReference type="ARBA" id="ARBA00022840"/>
    </source>
</evidence>
<dbReference type="GO" id="GO:0005739">
    <property type="term" value="C:mitochondrion"/>
    <property type="evidence" value="ECO:0007669"/>
    <property type="project" value="TreeGrafter"/>
</dbReference>
<feature type="compositionally biased region" description="Low complexity" evidence="9">
    <location>
        <begin position="682"/>
        <end position="692"/>
    </location>
</feature>
<keyword evidence="5 8" id="KW-0648">Protein biosynthesis</keyword>
<dbReference type="SUPFAM" id="SSF52374">
    <property type="entry name" value="Nucleotidylyl transferase"/>
    <property type="match status" value="1"/>
</dbReference>
<feature type="region of interest" description="Disordered" evidence="9">
    <location>
        <begin position="661"/>
        <end position="692"/>
    </location>
</feature>
<dbReference type="PRINTS" id="PR01041">
    <property type="entry name" value="TRNASYNTHMET"/>
</dbReference>
<evidence type="ECO:0000256" key="5">
    <source>
        <dbReference type="ARBA" id="ARBA00022917"/>
    </source>
</evidence>
<dbReference type="PANTHER" id="PTHR43326">
    <property type="entry name" value="METHIONYL-TRNA SYNTHETASE"/>
    <property type="match status" value="1"/>
</dbReference>
<accession>A0A176W0G5</accession>
<evidence type="ECO:0000259" key="10">
    <source>
        <dbReference type="Pfam" id="PF09334"/>
    </source>
</evidence>
<dbReference type="SUPFAM" id="SSF47323">
    <property type="entry name" value="Anticodon-binding domain of a subclass of class I aminoacyl-tRNA synthetases"/>
    <property type="match status" value="1"/>
</dbReference>
<dbReference type="CDD" id="cd00814">
    <property type="entry name" value="MetRS_core"/>
    <property type="match status" value="1"/>
</dbReference>
<dbReference type="InterPro" id="IPR014758">
    <property type="entry name" value="Met-tRNA_synth"/>
</dbReference>
<name>A0A176W0G5_MARPO</name>
<dbReference type="InterPro" id="IPR015413">
    <property type="entry name" value="Methionyl/Leucyl_tRNA_Synth"/>
</dbReference>
<evidence type="ECO:0000256" key="2">
    <source>
        <dbReference type="ARBA" id="ARBA00022598"/>
    </source>
</evidence>
<evidence type="ECO:0000256" key="8">
    <source>
        <dbReference type="RuleBase" id="RU363039"/>
    </source>
</evidence>
<keyword evidence="4 8" id="KW-0067">ATP-binding</keyword>
<dbReference type="Gene3D" id="1.10.730.10">
    <property type="entry name" value="Isoleucyl-tRNA Synthetase, Domain 1"/>
    <property type="match status" value="1"/>
</dbReference>
<reference evidence="12" key="1">
    <citation type="submission" date="2016-03" db="EMBL/GenBank/DDBJ databases">
        <title>Mechanisms controlling the formation of the plant cell surface in tip-growing cells are functionally conserved among land plants.</title>
        <authorList>
            <person name="Honkanen S."/>
            <person name="Jones V.A."/>
            <person name="Morieri G."/>
            <person name="Champion C."/>
            <person name="Hetherington A.J."/>
            <person name="Kelly S."/>
            <person name="Saint-Marcoux D."/>
            <person name="Proust H."/>
            <person name="Prescott H."/>
            <person name="Dolan L."/>
        </authorList>
    </citation>
    <scope>NUCLEOTIDE SEQUENCE [LARGE SCALE GENOMIC DNA]</scope>
    <source>
        <tissue evidence="12">Whole gametophyte</tissue>
    </source>
</reference>
<dbReference type="InterPro" id="IPR033911">
    <property type="entry name" value="MetRS_core"/>
</dbReference>
<evidence type="ECO:0000313" key="13">
    <source>
        <dbReference type="Proteomes" id="UP000077202"/>
    </source>
</evidence>
<dbReference type="EC" id="6.1.1.10" evidence="1"/>
<dbReference type="InterPro" id="IPR014729">
    <property type="entry name" value="Rossmann-like_a/b/a_fold"/>
</dbReference>
<dbReference type="GO" id="GO:0006431">
    <property type="term" value="P:methionyl-tRNA aminoacylation"/>
    <property type="evidence" value="ECO:0007669"/>
    <property type="project" value="InterPro"/>
</dbReference>
<proteinExistence type="inferred from homology"/>
<dbReference type="GO" id="GO:0004825">
    <property type="term" value="F:methionine-tRNA ligase activity"/>
    <property type="evidence" value="ECO:0007669"/>
    <property type="project" value="UniProtKB-EC"/>
</dbReference>
<dbReference type="HAMAP" id="MF_01228">
    <property type="entry name" value="Met_tRNA_synth_type2"/>
    <property type="match status" value="1"/>
</dbReference>
<evidence type="ECO:0000313" key="12">
    <source>
        <dbReference type="EMBL" id="OAE26103.1"/>
    </source>
</evidence>
<evidence type="ECO:0000256" key="1">
    <source>
        <dbReference type="ARBA" id="ARBA00012838"/>
    </source>
</evidence>
<evidence type="ECO:0000256" key="3">
    <source>
        <dbReference type="ARBA" id="ARBA00022741"/>
    </source>
</evidence>
<dbReference type="InterPro" id="IPR023457">
    <property type="entry name" value="Met-tRNA_synth_2"/>
</dbReference>
<dbReference type="InterPro" id="IPR009080">
    <property type="entry name" value="tRNAsynth_Ia_anticodon-bd"/>
</dbReference>
<dbReference type="NCBIfam" id="NF008900">
    <property type="entry name" value="PRK12267.1"/>
    <property type="match status" value="1"/>
</dbReference>
<keyword evidence="3 8" id="KW-0547">Nucleotide-binding</keyword>
<gene>
    <name evidence="12" type="ORF">AXG93_4022s1150</name>
</gene>
<dbReference type="Pfam" id="PF19303">
    <property type="entry name" value="Anticodon_3"/>
    <property type="match status" value="1"/>
</dbReference>
<feature type="compositionally biased region" description="Basic residues" evidence="9">
    <location>
        <begin position="670"/>
        <end position="681"/>
    </location>
</feature>
<sequence length="692" mass="75923">MAMRTTSPSLSSAASLGYLLQNPHSLAWFATMPTSGSCIRSLSRFVFPSSKPSFAGGIAVSNLAGTKISTYGHGCRGVSRLSFVSPAASNLHFSTSSVMGFELSSDNQCFSVGKKVRRGSSRVRAGLDGDDGITLEEEQKLDRGKNFVVTTPLYYVNAAPHMGSAYPTIAADALARFQRLQGRRVVFITGTDEHGEKIATAAAAQGREPKDHCDVVAAEYQSLWKELGIDYDRFIRTTEANHEKIVDEFYRRVLDKGDIYRAQYEGLYCVNCEEYKDEKELMEDNCCPIHRKPCAERKEDNYFFALSKYQQAIDDLLTSNPNFVRPSFRLNEVQGWVNDGLRDFSISRAAVEWGIPVPTDSKQTIYVWFDALLGYLSALLEEGKEPGVDNAAAGGWPASVHIIGKDILRFHAVYWPAMLMSAGLPVPAAVYGHGFLTKDGLKMGKSLGNTLEPKDLVSKFGPDAVRYYFLREIEFGKDGDFSEERFINIVNASLANTIGNLLNRTLGLLKKNCNATIAVDSSTIPEDHIVRKVASESVKTANRDFTELNFSGACDALLAIATAGNLYLDDRAPWSRFKAGGSSAEEAALDLIVVLEVVRIVAVGLSPVVPEFCRRIYAQLGFTEEVFRAITWEDTQWGGLKAGQVMVDAQPIFKRIEVLEEEAGNPPPKAKGKKEGKKSKQKAPAAAASNSV</sequence>
<feature type="domain" description="Methionyl/Leucyl tRNA synthetase" evidence="10">
    <location>
        <begin position="280"/>
        <end position="506"/>
    </location>
</feature>
<evidence type="ECO:0000256" key="6">
    <source>
        <dbReference type="ARBA" id="ARBA00023146"/>
    </source>
</evidence>
<evidence type="ECO:0000259" key="11">
    <source>
        <dbReference type="Pfam" id="PF19303"/>
    </source>
</evidence>